<dbReference type="NCBIfam" id="TIGR00496">
    <property type="entry name" value="frr"/>
    <property type="match status" value="1"/>
</dbReference>
<comment type="function">
    <text evidence="5">Responsible for the release of ribosomes from messenger RNA at the termination of protein biosynthesis. May increase the efficiency of translation by recycling ribosomes from one round of translation to another.</text>
</comment>
<evidence type="ECO:0000256" key="5">
    <source>
        <dbReference type="HAMAP-Rule" id="MF_00040"/>
    </source>
</evidence>
<dbReference type="PANTHER" id="PTHR20982:SF3">
    <property type="entry name" value="MITOCHONDRIAL RIBOSOME RECYCLING FACTOR PSEUDO 1"/>
    <property type="match status" value="1"/>
</dbReference>
<dbReference type="Gene3D" id="1.10.132.20">
    <property type="entry name" value="Ribosome-recycling factor"/>
    <property type="match status" value="1"/>
</dbReference>
<dbReference type="GO" id="GO:0043023">
    <property type="term" value="F:ribosomal large subunit binding"/>
    <property type="evidence" value="ECO:0007669"/>
    <property type="project" value="TreeGrafter"/>
</dbReference>
<evidence type="ECO:0000256" key="4">
    <source>
        <dbReference type="ARBA" id="ARBA00022917"/>
    </source>
</evidence>
<keyword evidence="4 5" id="KW-0648">Protein biosynthesis</keyword>
<dbReference type="GO" id="GO:0006415">
    <property type="term" value="P:translational termination"/>
    <property type="evidence" value="ECO:0007669"/>
    <property type="project" value="UniProtKB-UniRule"/>
</dbReference>
<dbReference type="FunFam" id="3.30.1360.40:FF:000001">
    <property type="entry name" value="Ribosome-recycling factor"/>
    <property type="match status" value="1"/>
</dbReference>
<dbReference type="FunFam" id="1.10.132.20:FF:000001">
    <property type="entry name" value="Ribosome-recycling factor"/>
    <property type="match status" value="1"/>
</dbReference>
<evidence type="ECO:0000256" key="2">
    <source>
        <dbReference type="ARBA" id="ARBA00005912"/>
    </source>
</evidence>
<reference evidence="7" key="1">
    <citation type="journal article" date="2012" name="Science">
        <title>Fermentation, hydrogen, and sulfur metabolism in multiple uncultivated bacterial phyla.</title>
        <authorList>
            <person name="Wrighton K.C."/>
            <person name="Thomas B.C."/>
            <person name="Sharon I."/>
            <person name="Miller C.S."/>
            <person name="Castelle C.J."/>
            <person name="VerBerkmoes N.C."/>
            <person name="Wilkins M.J."/>
            <person name="Hettich R.L."/>
            <person name="Lipton M.S."/>
            <person name="Williams K.H."/>
            <person name="Long P.E."/>
            <person name="Banfield J.F."/>
        </authorList>
    </citation>
    <scope>NUCLEOTIDE SEQUENCE [LARGE SCALE GENOMIC DNA]</scope>
</reference>
<dbReference type="EMBL" id="AMFJ01034332">
    <property type="protein sequence ID" value="EKD29626.1"/>
    <property type="molecule type" value="Genomic_DNA"/>
</dbReference>
<sequence length="179" mass="20215">MLHTLESDLKKAEQHLHDEFAKLQVGRANPAIVEGIMVMVYGSAQPLRNVASVGTLDAQTISIQPWDKSVLRDISKAINDANIGLNPQDNGESVLIRIPALTEERRRDLAKLAKRLAEDGKVAIRNVRQDYLKKIKNQDESVGEDMVKQQENELQKKIDEAIVLVDKMTKHKEEEIMKI</sequence>
<evidence type="ECO:0000256" key="3">
    <source>
        <dbReference type="ARBA" id="ARBA00022490"/>
    </source>
</evidence>
<feature type="domain" description="Ribosome recycling factor" evidence="6">
    <location>
        <begin position="17"/>
        <end position="177"/>
    </location>
</feature>
<evidence type="ECO:0000313" key="7">
    <source>
        <dbReference type="EMBL" id="EKD29626.1"/>
    </source>
</evidence>
<proteinExistence type="inferred from homology"/>
<dbReference type="InterPro" id="IPR002661">
    <property type="entry name" value="Ribosome_recyc_fac"/>
</dbReference>
<dbReference type="GO" id="GO:0005737">
    <property type="term" value="C:cytoplasm"/>
    <property type="evidence" value="ECO:0007669"/>
    <property type="project" value="UniProtKB-SubCell"/>
</dbReference>
<dbReference type="CDD" id="cd00520">
    <property type="entry name" value="RRF"/>
    <property type="match status" value="1"/>
</dbReference>
<dbReference type="InterPro" id="IPR036191">
    <property type="entry name" value="RRF_sf"/>
</dbReference>
<dbReference type="PANTHER" id="PTHR20982">
    <property type="entry name" value="RIBOSOME RECYCLING FACTOR"/>
    <property type="match status" value="1"/>
</dbReference>
<dbReference type="Gene3D" id="3.30.1360.40">
    <property type="match status" value="1"/>
</dbReference>
<name>K1XXH9_9BACT</name>
<comment type="subcellular location">
    <subcellularLocation>
        <location evidence="1 5">Cytoplasm</location>
    </subcellularLocation>
</comment>
<keyword evidence="3 5" id="KW-0963">Cytoplasm</keyword>
<comment type="similarity">
    <text evidence="2 5">Belongs to the RRF family.</text>
</comment>
<organism evidence="7">
    <name type="scientific">uncultured bacterium</name>
    <name type="common">gcode 4</name>
    <dbReference type="NCBI Taxonomy" id="1234023"/>
    <lineage>
        <taxon>Bacteria</taxon>
        <taxon>environmental samples</taxon>
    </lineage>
</organism>
<comment type="caution">
    <text evidence="7">The sequence shown here is derived from an EMBL/GenBank/DDBJ whole genome shotgun (WGS) entry which is preliminary data.</text>
</comment>
<evidence type="ECO:0000256" key="1">
    <source>
        <dbReference type="ARBA" id="ARBA00004496"/>
    </source>
</evidence>
<protein>
    <recommendedName>
        <fullName evidence="5">Ribosome-recycling factor</fullName>
        <shortName evidence="5">RRF</shortName>
    </recommendedName>
    <alternativeName>
        <fullName evidence="5">Ribosome-releasing factor</fullName>
    </alternativeName>
</protein>
<gene>
    <name evidence="5" type="primary">frr</name>
    <name evidence="7" type="ORF">ACD_78C00332G0001</name>
</gene>
<evidence type="ECO:0000259" key="6">
    <source>
        <dbReference type="Pfam" id="PF01765"/>
    </source>
</evidence>
<accession>K1XXH9</accession>
<dbReference type="InterPro" id="IPR023584">
    <property type="entry name" value="Ribosome_recyc_fac_dom"/>
</dbReference>
<dbReference type="Pfam" id="PF01765">
    <property type="entry name" value="RRF"/>
    <property type="match status" value="1"/>
</dbReference>
<dbReference type="AlphaFoldDB" id="K1XXH9"/>
<dbReference type="HAMAP" id="MF_00040">
    <property type="entry name" value="RRF"/>
    <property type="match status" value="1"/>
</dbReference>
<dbReference type="SUPFAM" id="SSF55194">
    <property type="entry name" value="Ribosome recycling factor, RRF"/>
    <property type="match status" value="1"/>
</dbReference>